<dbReference type="PRINTS" id="PR00090">
    <property type="entry name" value="RNGDIOXGNASE"/>
</dbReference>
<dbReference type="GO" id="GO:0051537">
    <property type="term" value="F:2 iron, 2 sulfur cluster binding"/>
    <property type="evidence" value="ECO:0007669"/>
    <property type="project" value="UniProtKB-KW"/>
</dbReference>
<evidence type="ECO:0000256" key="7">
    <source>
        <dbReference type="ARBA" id="ARBA00023027"/>
    </source>
</evidence>
<keyword evidence="10" id="KW-1185">Reference proteome</keyword>
<keyword evidence="2" id="KW-0001">2Fe-2S</keyword>
<dbReference type="Pfam" id="PF00355">
    <property type="entry name" value="Rieske"/>
    <property type="match status" value="1"/>
</dbReference>
<dbReference type="OrthoDB" id="7456916at2"/>
<evidence type="ECO:0000256" key="1">
    <source>
        <dbReference type="ARBA" id="ARBA00001962"/>
    </source>
</evidence>
<comment type="cofactor">
    <cofactor evidence="1">
        <name>Fe cation</name>
        <dbReference type="ChEBI" id="CHEBI:24875"/>
    </cofactor>
</comment>
<accession>A0A1H3NFP6</accession>
<dbReference type="InterPro" id="IPR017941">
    <property type="entry name" value="Rieske_2Fe-2S"/>
</dbReference>
<dbReference type="InterPro" id="IPR015879">
    <property type="entry name" value="Ring_hydroxy_dOase_asu_C_dom"/>
</dbReference>
<dbReference type="InterPro" id="IPR015881">
    <property type="entry name" value="ARHD_Rieske_2Fe_2S"/>
</dbReference>
<dbReference type="GO" id="GO:0005506">
    <property type="term" value="F:iron ion binding"/>
    <property type="evidence" value="ECO:0007669"/>
    <property type="project" value="InterPro"/>
</dbReference>
<dbReference type="AlphaFoldDB" id="A0A1H3NFP6"/>
<name>A0A1H3NFP6_9RHOB</name>
<dbReference type="GO" id="GO:0051213">
    <property type="term" value="F:dioxygenase activity"/>
    <property type="evidence" value="ECO:0007669"/>
    <property type="project" value="UniProtKB-KW"/>
</dbReference>
<dbReference type="GeneID" id="78125919"/>
<dbReference type="Pfam" id="PF00848">
    <property type="entry name" value="Ring_hydroxyl_A"/>
    <property type="match status" value="1"/>
</dbReference>
<dbReference type="PANTHER" id="PTHR43756">
    <property type="entry name" value="CHOLINE MONOOXYGENASE, CHLOROPLASTIC"/>
    <property type="match status" value="1"/>
</dbReference>
<dbReference type="CDD" id="cd03469">
    <property type="entry name" value="Rieske_RO_Alpha_N"/>
    <property type="match status" value="1"/>
</dbReference>
<dbReference type="PANTHER" id="PTHR43756:SF5">
    <property type="entry name" value="CHOLINE MONOOXYGENASE, CHLOROPLASTIC"/>
    <property type="match status" value="1"/>
</dbReference>
<dbReference type="SUPFAM" id="SSF55961">
    <property type="entry name" value="Bet v1-like"/>
    <property type="match status" value="1"/>
</dbReference>
<dbReference type="PROSITE" id="PS00570">
    <property type="entry name" value="RING_HYDROXYL_ALPHA"/>
    <property type="match status" value="1"/>
</dbReference>
<dbReference type="InterPro" id="IPR001663">
    <property type="entry name" value="Rng_hydr_dOase-A"/>
</dbReference>
<evidence type="ECO:0000256" key="3">
    <source>
        <dbReference type="ARBA" id="ARBA00022723"/>
    </source>
</evidence>
<dbReference type="Gene3D" id="3.90.380.10">
    <property type="entry name" value="Naphthalene 1,2-dioxygenase Alpha Subunit, Chain A, domain 1"/>
    <property type="match status" value="1"/>
</dbReference>
<organism evidence="9 10">
    <name type="scientific">Lentibacter algarum</name>
    <dbReference type="NCBI Taxonomy" id="576131"/>
    <lineage>
        <taxon>Bacteria</taxon>
        <taxon>Pseudomonadati</taxon>
        <taxon>Pseudomonadota</taxon>
        <taxon>Alphaproteobacteria</taxon>
        <taxon>Rhodobacterales</taxon>
        <taxon>Roseobacteraceae</taxon>
        <taxon>Lentibacter</taxon>
    </lineage>
</organism>
<keyword evidence="7" id="KW-0520">NAD</keyword>
<evidence type="ECO:0000256" key="2">
    <source>
        <dbReference type="ARBA" id="ARBA00022714"/>
    </source>
</evidence>
<dbReference type="RefSeq" id="WP_089894507.1">
    <property type="nucleotide sequence ID" value="NZ_FNPR01000008.1"/>
</dbReference>
<feature type="domain" description="Rieske" evidence="8">
    <location>
        <begin position="57"/>
        <end position="163"/>
    </location>
</feature>
<sequence length="384" mass="44129">MAISAQEREIIHEILDMEQRKTTHMLPEVMENPVSNYCDPKQLEQEINILFRNFPIIIGHTSDLAEPGDFLTHDDTGVPILVTRTQSGDVKAFLNVCRHRGARLEDKPCGNARTFSCPYHAWTYGLDGKLRGMPQPFGFDSVDRDQLGLKELPAYEHFGMIWVVPSVQDKEIDMKAWLAPFEDYLAGLELGGHHVFRKWSLPRNMSWRLALEGFQESYHFCSAHKHTACAGYLDNQSVHLNFEPHVRHAVPLPNVLELRDQAPEKWEYRPYFMDQNYLFPANFVQVMTDHVYVHTIIPTGPGTCVFQCMMLIKEAPKTEKAERYWQKNYDLIRVVFNEDFEIGEGIQKGLETGANKHFVFGKYECGLHFGQKSIDDALVGKIVA</sequence>
<dbReference type="PROSITE" id="PS51296">
    <property type="entry name" value="RIESKE"/>
    <property type="match status" value="1"/>
</dbReference>
<dbReference type="STRING" id="576131.SAMN05444486_10825"/>
<evidence type="ECO:0000313" key="9">
    <source>
        <dbReference type="EMBL" id="SDY87751.1"/>
    </source>
</evidence>
<keyword evidence="6" id="KW-0411">Iron-sulfur</keyword>
<keyword evidence="4" id="KW-0560">Oxidoreductase</keyword>
<dbReference type="EMBL" id="FNPR01000008">
    <property type="protein sequence ID" value="SDY87751.1"/>
    <property type="molecule type" value="Genomic_DNA"/>
</dbReference>
<protein>
    <submittedName>
        <fullName evidence="9">Phenylpropionate dioxygenase, large terminal subunit</fullName>
    </submittedName>
</protein>
<keyword evidence="5" id="KW-0408">Iron</keyword>
<evidence type="ECO:0000256" key="6">
    <source>
        <dbReference type="ARBA" id="ARBA00023014"/>
    </source>
</evidence>
<proteinExistence type="predicted"/>
<evidence type="ECO:0000313" key="10">
    <source>
        <dbReference type="Proteomes" id="UP000199026"/>
    </source>
</evidence>
<gene>
    <name evidence="9" type="ORF">SAMN05444486_10825</name>
</gene>
<evidence type="ECO:0000256" key="5">
    <source>
        <dbReference type="ARBA" id="ARBA00023004"/>
    </source>
</evidence>
<reference evidence="9 10" key="1">
    <citation type="submission" date="2016-10" db="EMBL/GenBank/DDBJ databases">
        <authorList>
            <person name="de Groot N.N."/>
        </authorList>
    </citation>
    <scope>NUCLEOTIDE SEQUENCE [LARGE SCALE GENOMIC DNA]</scope>
    <source>
        <strain evidence="9 10">DSM 24677</strain>
    </source>
</reference>
<keyword evidence="3" id="KW-0479">Metal-binding</keyword>
<evidence type="ECO:0000259" key="8">
    <source>
        <dbReference type="PROSITE" id="PS51296"/>
    </source>
</evidence>
<dbReference type="InterPro" id="IPR036922">
    <property type="entry name" value="Rieske_2Fe-2S_sf"/>
</dbReference>
<keyword evidence="9" id="KW-0223">Dioxygenase</keyword>
<dbReference type="Gene3D" id="2.102.10.10">
    <property type="entry name" value="Rieske [2Fe-2S] iron-sulphur domain"/>
    <property type="match status" value="1"/>
</dbReference>
<dbReference type="SUPFAM" id="SSF50022">
    <property type="entry name" value="ISP domain"/>
    <property type="match status" value="1"/>
</dbReference>
<dbReference type="Proteomes" id="UP000199026">
    <property type="component" value="Unassembled WGS sequence"/>
</dbReference>
<evidence type="ECO:0000256" key="4">
    <source>
        <dbReference type="ARBA" id="ARBA00023002"/>
    </source>
</evidence>